<dbReference type="InterPro" id="IPR013783">
    <property type="entry name" value="Ig-like_fold"/>
</dbReference>
<proteinExistence type="predicted"/>
<sequence length="1182" mass="124801">MTSLTRSTVLPSSRPRLRSGLAGLAAAAIAVSGLALVTTAPAAQAAQDVVVSPTPAPQAPRVANGRVYAIDTYGDLVVVGGSFTNLRPGAGGADIPRQWIFMYRASTGQLVDSFQPQLGGPTPEPTNGLVREQPGVEAVQFAPDGQSVYVGGWFTTVNGTARNRMVRLNLDGSLDTRFNASFNNTVMDAELVDGRLVVGGRFGQVNNQPNRALVALDPTTGARQTDFNLPATEARNQYGSFVREIDSSDDGRLMAVSGSFKQVGTAARNQLAVLDLTGTPSVANWSTDQYAANCSGASTDAGDYIRGLAFSPDSSYLVVSTTGAYFGEDRLCDTATRWEMPPVATGDNQTFTWRDHTGGDTLWAAEVTDAAVYVGGHQRWMNNPRPSPGGDNDGPGSVSRPGIAALDPLTGVPLSWNPGRDRGRGAEAIHATDDYLFVGHDTDLWGGAIRQRLAQLPVAGGSTNTQPTTVDLPVTLYMNDGATLRRAAFDGATVGAPSAVSSTENWSTARGGFVQDGKLHYFGPSSNFYSRPFSDTTIGSATNLSETVGYLDTNYNLTPDDQPYGIAETVAAAYQPDTGNIFYLKQGDSRLYQRGYSLQSGIIGASEYVASTADWSGARALTFIGDWLYAAWSDGRLYRYYAPEGRVRVGTRTQVDGGAQVNWANARTLFATRGTGTAVPPTAPDAVTCSGSTPWRAAYYANSTLAGTPNLVRCEAEIANDYGSGAPAGTGLPADNFSVEWRRQVDLTVAGSIRVDATTDDGVRAFVDGERVIDRWIDQGPTASTGTSSALQPGAHTVRIEYYERGGGAVARATTTVVDAAPPTPEPDNIAPDTAIDTPTQNEVLRSGALTSTGTATDNVGVTEVHVGIYNRDDATNRWLQPDGSWGPGYAYRQATVAASGAASTGWTLSGVTLPEGNYALDARSFDARGNEDPDRAWRPFSVSTAPADTQAPTVGITSPAKNSTVTTNAFTASGSATDDRGVRQVRVGIYNRATPSTPWLQADGTWGARYAFRTADLGSADSASSPWSIGENLGNGLYALDVKGVDTAGNVSGSTWWPFTVNAPTAGSAPTARAARSATTVSGSTVRLQGTASDDRAVSSVLVSVQRKGAPAARRWLASGQRFADRETFRVARLAEPGKRVTGWKLALRLPRGQYVVTVRSLDHRGTVSRSASRLTVRVTR</sequence>
<accession>A0ABP8W2P7</accession>
<dbReference type="SUPFAM" id="SSF50998">
    <property type="entry name" value="Quinoprotein alcohol dehydrogenase-like"/>
    <property type="match status" value="1"/>
</dbReference>
<keyword evidence="2" id="KW-0732">Signal</keyword>
<dbReference type="SUPFAM" id="SSF56988">
    <property type="entry name" value="Anthrax protective antigen"/>
    <property type="match status" value="1"/>
</dbReference>
<dbReference type="Pfam" id="PF07691">
    <property type="entry name" value="PA14"/>
    <property type="match status" value="1"/>
</dbReference>
<dbReference type="Gene3D" id="2.60.40.650">
    <property type="match status" value="2"/>
</dbReference>
<dbReference type="Gene3D" id="3.90.182.10">
    <property type="entry name" value="Toxin - Anthrax Protective Antigen,domain 1"/>
    <property type="match status" value="1"/>
</dbReference>
<dbReference type="SMART" id="SM00758">
    <property type="entry name" value="PA14"/>
    <property type="match status" value="1"/>
</dbReference>
<feature type="signal peptide" evidence="2">
    <location>
        <begin position="1"/>
        <end position="45"/>
    </location>
</feature>
<dbReference type="RefSeq" id="WP_345263768.1">
    <property type="nucleotide sequence ID" value="NZ_BAABIM010000001.1"/>
</dbReference>
<comment type="caution">
    <text evidence="4">The sequence shown here is derived from an EMBL/GenBank/DDBJ whole genome shotgun (WGS) entry which is preliminary data.</text>
</comment>
<dbReference type="InterPro" id="IPR013431">
    <property type="entry name" value="Delta_60_rpt"/>
</dbReference>
<evidence type="ECO:0000313" key="5">
    <source>
        <dbReference type="Proteomes" id="UP001500621"/>
    </source>
</evidence>
<feature type="compositionally biased region" description="Low complexity" evidence="1">
    <location>
        <begin position="382"/>
        <end position="397"/>
    </location>
</feature>
<evidence type="ECO:0000256" key="2">
    <source>
        <dbReference type="SAM" id="SignalP"/>
    </source>
</evidence>
<dbReference type="EMBL" id="BAABIM010000001">
    <property type="protein sequence ID" value="GAA4676904.1"/>
    <property type="molecule type" value="Genomic_DNA"/>
</dbReference>
<organism evidence="4 5">
    <name type="scientific">Nocardioides nanhaiensis</name>
    <dbReference type="NCBI Taxonomy" id="1476871"/>
    <lineage>
        <taxon>Bacteria</taxon>
        <taxon>Bacillati</taxon>
        <taxon>Actinomycetota</taxon>
        <taxon>Actinomycetes</taxon>
        <taxon>Propionibacteriales</taxon>
        <taxon>Nocardioidaceae</taxon>
        <taxon>Nocardioides</taxon>
    </lineage>
</organism>
<dbReference type="Gene3D" id="2.60.40.10">
    <property type="entry name" value="Immunoglobulins"/>
    <property type="match status" value="1"/>
</dbReference>
<dbReference type="InterPro" id="IPR037524">
    <property type="entry name" value="PA14/GLEYA"/>
</dbReference>
<dbReference type="Gene3D" id="2.80.10.50">
    <property type="match status" value="1"/>
</dbReference>
<gene>
    <name evidence="4" type="ORF">GCM10023226_12650</name>
</gene>
<dbReference type="Pfam" id="PF17957">
    <property type="entry name" value="Big_7"/>
    <property type="match status" value="1"/>
</dbReference>
<dbReference type="PROSITE" id="PS51820">
    <property type="entry name" value="PA14"/>
    <property type="match status" value="1"/>
</dbReference>
<feature type="domain" description="PA14" evidence="3">
    <location>
        <begin position="690"/>
        <end position="828"/>
    </location>
</feature>
<protein>
    <recommendedName>
        <fullName evidence="3">PA14 domain-containing protein</fullName>
    </recommendedName>
</protein>
<dbReference type="InterPro" id="IPR011047">
    <property type="entry name" value="Quinoprotein_ADH-like_sf"/>
</dbReference>
<name>A0ABP8W2P7_9ACTN</name>
<evidence type="ECO:0000259" key="3">
    <source>
        <dbReference type="PROSITE" id="PS51820"/>
    </source>
</evidence>
<feature type="region of interest" description="Disordered" evidence="1">
    <location>
        <begin position="378"/>
        <end position="418"/>
    </location>
</feature>
<evidence type="ECO:0000313" key="4">
    <source>
        <dbReference type="EMBL" id="GAA4676904.1"/>
    </source>
</evidence>
<dbReference type="Proteomes" id="UP001500621">
    <property type="component" value="Unassembled WGS sequence"/>
</dbReference>
<reference evidence="5" key="1">
    <citation type="journal article" date="2019" name="Int. J. Syst. Evol. Microbiol.">
        <title>The Global Catalogue of Microorganisms (GCM) 10K type strain sequencing project: providing services to taxonomists for standard genome sequencing and annotation.</title>
        <authorList>
            <consortium name="The Broad Institute Genomics Platform"/>
            <consortium name="The Broad Institute Genome Sequencing Center for Infectious Disease"/>
            <person name="Wu L."/>
            <person name="Ma J."/>
        </authorList>
    </citation>
    <scope>NUCLEOTIDE SEQUENCE [LARGE SCALE GENOMIC DNA]</scope>
    <source>
        <strain evidence="5">JCM 18127</strain>
    </source>
</reference>
<dbReference type="Pfam" id="PF17164">
    <property type="entry name" value="DUF5122"/>
    <property type="match status" value="2"/>
</dbReference>
<feature type="chain" id="PRO_5046535094" description="PA14 domain-containing protein" evidence="2">
    <location>
        <begin position="46"/>
        <end position="1182"/>
    </location>
</feature>
<dbReference type="InterPro" id="IPR011658">
    <property type="entry name" value="PA14_dom"/>
</dbReference>
<evidence type="ECO:0000256" key="1">
    <source>
        <dbReference type="SAM" id="MobiDB-lite"/>
    </source>
</evidence>
<keyword evidence="5" id="KW-1185">Reference proteome</keyword>